<dbReference type="EMBL" id="OW152819">
    <property type="protein sequence ID" value="CAH2073875.1"/>
    <property type="molecule type" value="Genomic_DNA"/>
</dbReference>
<feature type="compositionally biased region" description="Basic and acidic residues" evidence="1">
    <location>
        <begin position="66"/>
        <end position="89"/>
    </location>
</feature>
<reference evidence="2" key="1">
    <citation type="submission" date="2022-03" db="EMBL/GenBank/DDBJ databases">
        <authorList>
            <person name="Martin H S."/>
        </authorList>
    </citation>
    <scope>NUCLEOTIDE SEQUENCE</scope>
</reference>
<feature type="non-terminal residue" evidence="2">
    <location>
        <position position="1"/>
    </location>
</feature>
<dbReference type="Proteomes" id="UP000837857">
    <property type="component" value="Chromosome 7"/>
</dbReference>
<protein>
    <submittedName>
        <fullName evidence="2">Uncharacterized protein</fullName>
    </submittedName>
</protein>
<sequence>MLWSKYPRYLTKVTLKTRQTVDRRRSGGAGGGVAAAGRAVHYLRAGAAARGTLQIHFRPPAAASKPVRESWPRRANESREWSGARRTDP</sequence>
<proteinExistence type="predicted"/>
<feature type="region of interest" description="Disordered" evidence="1">
    <location>
        <begin position="57"/>
        <end position="89"/>
    </location>
</feature>
<evidence type="ECO:0000313" key="3">
    <source>
        <dbReference type="Proteomes" id="UP000837857"/>
    </source>
</evidence>
<keyword evidence="3" id="KW-1185">Reference proteome</keyword>
<name>A0ABN8J1R4_9NEOP</name>
<organism evidence="2 3">
    <name type="scientific">Iphiclides podalirius</name>
    <name type="common">scarce swallowtail</name>
    <dbReference type="NCBI Taxonomy" id="110791"/>
    <lineage>
        <taxon>Eukaryota</taxon>
        <taxon>Metazoa</taxon>
        <taxon>Ecdysozoa</taxon>
        <taxon>Arthropoda</taxon>
        <taxon>Hexapoda</taxon>
        <taxon>Insecta</taxon>
        <taxon>Pterygota</taxon>
        <taxon>Neoptera</taxon>
        <taxon>Endopterygota</taxon>
        <taxon>Lepidoptera</taxon>
        <taxon>Glossata</taxon>
        <taxon>Ditrysia</taxon>
        <taxon>Papilionoidea</taxon>
        <taxon>Papilionidae</taxon>
        <taxon>Papilioninae</taxon>
        <taxon>Iphiclides</taxon>
    </lineage>
</organism>
<evidence type="ECO:0000313" key="2">
    <source>
        <dbReference type="EMBL" id="CAH2073875.1"/>
    </source>
</evidence>
<gene>
    <name evidence="2" type="ORF">IPOD504_LOCUS15830</name>
</gene>
<evidence type="ECO:0000256" key="1">
    <source>
        <dbReference type="SAM" id="MobiDB-lite"/>
    </source>
</evidence>
<accession>A0ABN8J1R4</accession>